<keyword evidence="4" id="KW-1185">Reference proteome</keyword>
<feature type="transmembrane region" description="Helical" evidence="2">
    <location>
        <begin position="271"/>
        <end position="293"/>
    </location>
</feature>
<protein>
    <submittedName>
        <fullName evidence="3">Uncharacterized protein</fullName>
    </submittedName>
</protein>
<evidence type="ECO:0000313" key="3">
    <source>
        <dbReference type="EMBL" id="KAF2397083.1"/>
    </source>
</evidence>
<feature type="transmembrane region" description="Helical" evidence="2">
    <location>
        <begin position="188"/>
        <end position="207"/>
    </location>
</feature>
<dbReference type="EMBL" id="ML996704">
    <property type="protein sequence ID" value="KAF2397083.1"/>
    <property type="molecule type" value="Genomic_DNA"/>
</dbReference>
<feature type="compositionally biased region" description="Low complexity" evidence="1">
    <location>
        <begin position="481"/>
        <end position="490"/>
    </location>
</feature>
<dbReference type="OrthoDB" id="5368516at2759"/>
<feature type="region of interest" description="Disordered" evidence="1">
    <location>
        <begin position="404"/>
        <end position="502"/>
    </location>
</feature>
<feature type="transmembrane region" description="Helical" evidence="2">
    <location>
        <begin position="107"/>
        <end position="133"/>
    </location>
</feature>
<evidence type="ECO:0000256" key="1">
    <source>
        <dbReference type="SAM" id="MobiDB-lite"/>
    </source>
</evidence>
<evidence type="ECO:0000256" key="2">
    <source>
        <dbReference type="SAM" id="Phobius"/>
    </source>
</evidence>
<keyword evidence="2" id="KW-0812">Transmembrane</keyword>
<dbReference type="Proteomes" id="UP000799640">
    <property type="component" value="Unassembled WGS sequence"/>
</dbReference>
<name>A0A6G1HLZ3_9PEZI</name>
<keyword evidence="2" id="KW-0472">Membrane</keyword>
<gene>
    <name evidence="3" type="ORF">EJ06DRAFT_160116</name>
</gene>
<feature type="transmembrane region" description="Helical" evidence="2">
    <location>
        <begin position="64"/>
        <end position="86"/>
    </location>
</feature>
<proteinExistence type="predicted"/>
<feature type="compositionally biased region" description="Low complexity" evidence="1">
    <location>
        <begin position="449"/>
        <end position="463"/>
    </location>
</feature>
<keyword evidence="2" id="KW-1133">Transmembrane helix</keyword>
<feature type="transmembrane region" description="Helical" evidence="2">
    <location>
        <begin position="227"/>
        <end position="251"/>
    </location>
</feature>
<organism evidence="3 4">
    <name type="scientific">Trichodelitschia bisporula</name>
    <dbReference type="NCBI Taxonomy" id="703511"/>
    <lineage>
        <taxon>Eukaryota</taxon>
        <taxon>Fungi</taxon>
        <taxon>Dikarya</taxon>
        <taxon>Ascomycota</taxon>
        <taxon>Pezizomycotina</taxon>
        <taxon>Dothideomycetes</taxon>
        <taxon>Dothideomycetes incertae sedis</taxon>
        <taxon>Phaeotrichales</taxon>
        <taxon>Phaeotrichaceae</taxon>
        <taxon>Trichodelitschia</taxon>
    </lineage>
</organism>
<feature type="region of interest" description="Disordered" evidence="1">
    <location>
        <begin position="624"/>
        <end position="645"/>
    </location>
</feature>
<feature type="transmembrane region" description="Helical" evidence="2">
    <location>
        <begin position="153"/>
        <end position="176"/>
    </location>
</feature>
<sequence length="645" mass="71157">MAVEGGAIFGAYLTNHAGDYALDRGALNYGQDMSKMSDMEMSQMNTTTAIIGKLVLAQVQQLRVMHIAIGCVSMVVALWIIFRIWYDNWRASKLQVKLRPRRFEFLYELHPAESFPLLLGFGIVLQQFFFIWIQAAALKTVFVPKCPNTAQVVFPQIFSIGYLHLIFGLEMTIRALRRVPFKPRRKHASFVCTGIAFILLILTWIPVKLRPPLEKCFGDMIWRAVKHSVFGIGITSMLIIMSLLMAGIIALQLRRTVRVDPNERIAGTRMVYYLLLNAVIYIFILPFWSQAVAQSFDKDLTSSRIAEFAIFFSGTAIAFAHLFLRANATRTAIKPGSMPWHAKRRFRLWGRNDLELMTISSPLHLVDSGFRPDEKVSDVYAQYQADQAQAPRFPSSIYPSSIYHKTRNNSTDSTKTRWPLPPAPLTISTGPGSSNGHTRNKSSTYSLFPTPTLTTPIESTPTTDIRLPLATYAPSTPPKTTPTRTASTKSLPKLLIPGSRPQAPVSITDIGEASLPLPAAPWARNPRLGHRRGSSADSSATVQIGIRLSAAPGFAPQAQAQRDLPPMPPLRPVSAVPAPLSGRKGEWEGAGPGPVLEGGSEFAWLDGIEERELKVDEGFILPASTFGQPSAGSRAEGAKSPPGFF</sequence>
<feature type="transmembrane region" description="Helical" evidence="2">
    <location>
        <begin position="305"/>
        <end position="324"/>
    </location>
</feature>
<evidence type="ECO:0000313" key="4">
    <source>
        <dbReference type="Proteomes" id="UP000799640"/>
    </source>
</evidence>
<reference evidence="3" key="1">
    <citation type="journal article" date="2020" name="Stud. Mycol.">
        <title>101 Dothideomycetes genomes: a test case for predicting lifestyles and emergence of pathogens.</title>
        <authorList>
            <person name="Haridas S."/>
            <person name="Albert R."/>
            <person name="Binder M."/>
            <person name="Bloem J."/>
            <person name="Labutti K."/>
            <person name="Salamov A."/>
            <person name="Andreopoulos B."/>
            <person name="Baker S."/>
            <person name="Barry K."/>
            <person name="Bills G."/>
            <person name="Bluhm B."/>
            <person name="Cannon C."/>
            <person name="Castanera R."/>
            <person name="Culley D."/>
            <person name="Daum C."/>
            <person name="Ezra D."/>
            <person name="Gonzalez J."/>
            <person name="Henrissat B."/>
            <person name="Kuo A."/>
            <person name="Liang C."/>
            <person name="Lipzen A."/>
            <person name="Lutzoni F."/>
            <person name="Magnuson J."/>
            <person name="Mondo S."/>
            <person name="Nolan M."/>
            <person name="Ohm R."/>
            <person name="Pangilinan J."/>
            <person name="Park H.-J."/>
            <person name="Ramirez L."/>
            <person name="Alfaro M."/>
            <person name="Sun H."/>
            <person name="Tritt A."/>
            <person name="Yoshinaga Y."/>
            <person name="Zwiers L.-H."/>
            <person name="Turgeon B."/>
            <person name="Goodwin S."/>
            <person name="Spatafora J."/>
            <person name="Crous P."/>
            <person name="Grigoriev I."/>
        </authorList>
    </citation>
    <scope>NUCLEOTIDE SEQUENCE</scope>
    <source>
        <strain evidence="3">CBS 262.69</strain>
    </source>
</reference>
<feature type="compositionally biased region" description="Polar residues" evidence="1">
    <location>
        <begin position="426"/>
        <end position="447"/>
    </location>
</feature>
<accession>A0A6G1HLZ3</accession>
<dbReference type="AlphaFoldDB" id="A0A6G1HLZ3"/>